<comment type="caution">
    <text evidence="1">The sequence shown here is derived from an EMBL/GenBank/DDBJ whole genome shotgun (WGS) entry which is preliminary data.</text>
</comment>
<sequence>MNLDLYSPLPYLAFDFECFPGGSDLYYPLQLNWPANLINQCCMPQVPVKRQSLPKINYQKKTHILKFQQRQKKCKRPMGLDPIYISGCRLVRFGTFAGIRDARTTRCPFRGLTHGIFTKSGYRCPCRTFTLCPSPLVSLLKTDSLFAVCKAN</sequence>
<name>A0A1Q3A965_ZYGRO</name>
<dbReference type="EMBL" id="BDGX01000033">
    <property type="protein sequence ID" value="GAV52171.1"/>
    <property type="molecule type" value="Genomic_DNA"/>
</dbReference>
<reference evidence="1 2" key="1">
    <citation type="submission" date="2016-08" db="EMBL/GenBank/DDBJ databases">
        <title>Draft genome sequence of allopolyploid Zygosaccharomyces rouxii.</title>
        <authorList>
            <person name="Watanabe J."/>
            <person name="Uehara K."/>
            <person name="Mogi Y."/>
            <person name="Tsukioka Y."/>
        </authorList>
    </citation>
    <scope>NUCLEOTIDE SEQUENCE [LARGE SCALE GENOMIC DNA]</scope>
    <source>
        <strain evidence="1 2">NBRC 110957</strain>
    </source>
</reference>
<gene>
    <name evidence="1" type="ORF">ZYGR_0AG01620</name>
</gene>
<dbReference type="OrthoDB" id="4048767at2759"/>
<organism evidence="1 2">
    <name type="scientific">Zygosaccharomyces rouxii</name>
    <dbReference type="NCBI Taxonomy" id="4956"/>
    <lineage>
        <taxon>Eukaryota</taxon>
        <taxon>Fungi</taxon>
        <taxon>Dikarya</taxon>
        <taxon>Ascomycota</taxon>
        <taxon>Saccharomycotina</taxon>
        <taxon>Saccharomycetes</taxon>
        <taxon>Saccharomycetales</taxon>
        <taxon>Saccharomycetaceae</taxon>
        <taxon>Zygosaccharomyces</taxon>
    </lineage>
</organism>
<protein>
    <submittedName>
        <fullName evidence="1">Uncharacterized protein</fullName>
    </submittedName>
</protein>
<dbReference type="Proteomes" id="UP000187013">
    <property type="component" value="Unassembled WGS sequence"/>
</dbReference>
<evidence type="ECO:0000313" key="2">
    <source>
        <dbReference type="Proteomes" id="UP000187013"/>
    </source>
</evidence>
<proteinExistence type="predicted"/>
<dbReference type="AlphaFoldDB" id="A0A1Q3A965"/>
<evidence type="ECO:0000313" key="1">
    <source>
        <dbReference type="EMBL" id="GAV52171.1"/>
    </source>
</evidence>
<accession>A0A1Q3A965</accession>